<dbReference type="Pfam" id="PF02464">
    <property type="entry name" value="CinA"/>
    <property type="match status" value="1"/>
</dbReference>
<dbReference type="Pfam" id="PF00994">
    <property type="entry name" value="MoCF_biosynth"/>
    <property type="match status" value="1"/>
</dbReference>
<dbReference type="Gene3D" id="3.90.950.20">
    <property type="entry name" value="CinA-like"/>
    <property type="match status" value="1"/>
</dbReference>
<evidence type="ECO:0000259" key="2">
    <source>
        <dbReference type="SMART" id="SM00852"/>
    </source>
</evidence>
<accession>A0A1I5CNL5</accession>
<dbReference type="NCBIfam" id="NF001813">
    <property type="entry name" value="PRK00549.1"/>
    <property type="match status" value="1"/>
</dbReference>
<name>A0A1I5CNL5_9FIRM</name>
<organism evidence="3 4">
    <name type="scientific">Anaerocolumna aminovalerica</name>
    <dbReference type="NCBI Taxonomy" id="1527"/>
    <lineage>
        <taxon>Bacteria</taxon>
        <taxon>Bacillati</taxon>
        <taxon>Bacillota</taxon>
        <taxon>Clostridia</taxon>
        <taxon>Lachnospirales</taxon>
        <taxon>Lachnospiraceae</taxon>
        <taxon>Anaerocolumna</taxon>
    </lineage>
</organism>
<dbReference type="InterPro" id="IPR050101">
    <property type="entry name" value="CinA"/>
</dbReference>
<dbReference type="SMART" id="SM00852">
    <property type="entry name" value="MoCF_biosynth"/>
    <property type="match status" value="1"/>
</dbReference>
<sequence>MIAELISVGTEILLGNIVNTNANYLARKCAELGITNYYQVSVGDNEERLAAAINAALTRSDLLILTGGLGPTKDDLTKEVTAKVLNKKIIEDSHTKDRIKEYFTRKKGLEITENNWKQALIIEGSTVVDNPNGTAPGLIVETEDGKIIILLPGPPNELEPMFQEAIFPYLNKLQPGVLYSEMIKICGIGESKAETMIQDLITHQTNPTIAPYAKTGEVHLRITASASDMTEGKALVKPVVEELEKRFSTHIYTNKEEENLEDVVVNLLAKHKLTITTAESCTGGLLTGRLVNVPGASEVLDEGFITYSNEAKEKYLNVSHKTLESYGAVSRETAVEMARGACENIEDNKINDNSVACDTGINNSHSRKTSLAITGIAGPGGGSEEKPVGTVYIGCMVNGHVRVKKYQFKGNRQKVREYAVINGLDLLRTSIIEEFE</sequence>
<dbReference type="Proteomes" id="UP000198806">
    <property type="component" value="Unassembled WGS sequence"/>
</dbReference>
<dbReference type="NCBIfam" id="TIGR00177">
    <property type="entry name" value="molyb_syn"/>
    <property type="match status" value="1"/>
</dbReference>
<dbReference type="RefSeq" id="WP_091684284.1">
    <property type="nucleotide sequence ID" value="NZ_BAABFM010000006.1"/>
</dbReference>
<comment type="similarity">
    <text evidence="1">Belongs to the CinA family.</text>
</comment>
<dbReference type="STRING" id="1527.SAMN04489757_103170"/>
<dbReference type="Gene3D" id="3.30.70.2860">
    <property type="match status" value="1"/>
</dbReference>
<dbReference type="Gene3D" id="3.40.980.10">
    <property type="entry name" value="MoaB/Mog-like domain"/>
    <property type="match status" value="1"/>
</dbReference>
<dbReference type="EMBL" id="FOWD01000003">
    <property type="protein sequence ID" value="SFN88456.1"/>
    <property type="molecule type" value="Genomic_DNA"/>
</dbReference>
<dbReference type="PANTHER" id="PTHR13939:SF0">
    <property type="entry name" value="NMN AMIDOHYDROLASE-LIKE PROTEIN YFAY"/>
    <property type="match status" value="1"/>
</dbReference>
<dbReference type="InterPro" id="IPR041424">
    <property type="entry name" value="CinA_KH"/>
</dbReference>
<dbReference type="SUPFAM" id="SSF53218">
    <property type="entry name" value="Molybdenum cofactor biosynthesis proteins"/>
    <property type="match status" value="1"/>
</dbReference>
<dbReference type="InterPro" id="IPR036425">
    <property type="entry name" value="MoaB/Mog-like_dom_sf"/>
</dbReference>
<reference evidence="3 4" key="1">
    <citation type="submission" date="2016-10" db="EMBL/GenBank/DDBJ databases">
        <authorList>
            <person name="de Groot N.N."/>
        </authorList>
    </citation>
    <scope>NUCLEOTIDE SEQUENCE [LARGE SCALE GENOMIC DNA]</scope>
    <source>
        <strain evidence="3 4">DSM 1283</strain>
    </source>
</reference>
<dbReference type="InterPro" id="IPR008136">
    <property type="entry name" value="CinA_C"/>
</dbReference>
<dbReference type="NCBIfam" id="TIGR00200">
    <property type="entry name" value="cinA_nterm"/>
    <property type="match status" value="1"/>
</dbReference>
<dbReference type="PIRSF" id="PIRSF006728">
    <property type="entry name" value="CinA"/>
    <property type="match status" value="1"/>
</dbReference>
<dbReference type="SUPFAM" id="SSF142433">
    <property type="entry name" value="CinA-like"/>
    <property type="match status" value="1"/>
</dbReference>
<dbReference type="Pfam" id="PF18146">
    <property type="entry name" value="CinA_KH"/>
    <property type="match status" value="1"/>
</dbReference>
<evidence type="ECO:0000256" key="1">
    <source>
        <dbReference type="HAMAP-Rule" id="MF_00226"/>
    </source>
</evidence>
<evidence type="ECO:0000313" key="4">
    <source>
        <dbReference type="Proteomes" id="UP000198806"/>
    </source>
</evidence>
<keyword evidence="4" id="KW-1185">Reference proteome</keyword>
<dbReference type="AlphaFoldDB" id="A0A1I5CNL5"/>
<dbReference type="HAMAP" id="MF_00226_B">
    <property type="entry name" value="CinA_B"/>
    <property type="match status" value="1"/>
</dbReference>
<dbReference type="InterPro" id="IPR036653">
    <property type="entry name" value="CinA-like_C"/>
</dbReference>
<dbReference type="InterPro" id="IPR001453">
    <property type="entry name" value="MoaB/Mog_dom"/>
</dbReference>
<dbReference type="PANTHER" id="PTHR13939">
    <property type="entry name" value="NICOTINAMIDE-NUCLEOTIDE AMIDOHYDROLASE PNCC"/>
    <property type="match status" value="1"/>
</dbReference>
<feature type="domain" description="MoaB/Mog" evidence="2">
    <location>
        <begin position="4"/>
        <end position="173"/>
    </location>
</feature>
<proteinExistence type="inferred from homology"/>
<evidence type="ECO:0000313" key="3">
    <source>
        <dbReference type="EMBL" id="SFN88456.1"/>
    </source>
</evidence>
<dbReference type="CDD" id="cd00885">
    <property type="entry name" value="cinA"/>
    <property type="match status" value="1"/>
</dbReference>
<dbReference type="OrthoDB" id="9801454at2"/>
<dbReference type="InterPro" id="IPR008135">
    <property type="entry name" value="Competence-induced_CinA"/>
</dbReference>
<dbReference type="NCBIfam" id="TIGR00199">
    <property type="entry name" value="PncC_domain"/>
    <property type="match status" value="1"/>
</dbReference>
<gene>
    <name evidence="1" type="primary">cinA</name>
    <name evidence="3" type="ORF">SAMN04489757_103170</name>
</gene>
<protein>
    <recommendedName>
        <fullName evidence="1">Putative competence-damage inducible protein</fullName>
    </recommendedName>
</protein>